<dbReference type="InterPro" id="IPR005586">
    <property type="entry name" value="ABC_trans_aux"/>
</dbReference>
<dbReference type="Gene3D" id="3.40.50.10610">
    <property type="entry name" value="ABC-type transport auxiliary lipoprotein component"/>
    <property type="match status" value="1"/>
</dbReference>
<reference evidence="2 3" key="1">
    <citation type="submission" date="2018-06" db="EMBL/GenBank/DDBJ databases">
        <title>Draft Genome Sequence of a Novel Marine Bacterium Related to the Verrucomicrobia.</title>
        <authorList>
            <person name="Vosseberg J."/>
            <person name="Martijn J."/>
            <person name="Ettema T.J.G."/>
        </authorList>
    </citation>
    <scope>NUCLEOTIDE SEQUENCE [LARGE SCALE GENOMIC DNA]</scope>
    <source>
        <strain evidence="2">TARA_B100001123</strain>
    </source>
</reference>
<dbReference type="Pfam" id="PF03886">
    <property type="entry name" value="ABC_trans_aux"/>
    <property type="match status" value="1"/>
</dbReference>
<dbReference type="PROSITE" id="PS51257">
    <property type="entry name" value="PROKAR_LIPOPROTEIN"/>
    <property type="match status" value="1"/>
</dbReference>
<evidence type="ECO:0000313" key="3">
    <source>
        <dbReference type="Proteomes" id="UP000247465"/>
    </source>
</evidence>
<accession>A0A2Z4ACL1</accession>
<feature type="domain" description="ABC-type transport auxiliary lipoprotein component" evidence="1">
    <location>
        <begin position="30"/>
        <end position="187"/>
    </location>
</feature>
<dbReference type="AlphaFoldDB" id="A0A2Z4ACL1"/>
<dbReference type="SUPFAM" id="SSF159594">
    <property type="entry name" value="XCC0632-like"/>
    <property type="match status" value="1"/>
</dbReference>
<proteinExistence type="predicted"/>
<name>A0A2Z4ACL1_9BACT</name>
<gene>
    <name evidence="2" type="ORF">DF168_01060</name>
</gene>
<protein>
    <recommendedName>
        <fullName evidence="1">ABC-type transport auxiliary lipoprotein component domain-containing protein</fullName>
    </recommendedName>
</protein>
<sequence length="199" mass="21961">MYRTSVCVVLFSMTGGCIDLDPKLDPTRFYVLTEPTPIKASGILKTLNVGLLIIEMPDYLKTSKIVLRREGSEITYSEFNRWAEDLEQGIARVLYSHLANKLPGVKISRFPWSAPTELDYRVKIRLTRFDGVRGGLVAIHAGWSIVGKGGETVDSGDFRFNGMWNGTKYGTLVSELGTGLAQLSDEIGVAISKVSDPSR</sequence>
<dbReference type="EMBL" id="CP029803">
    <property type="protein sequence ID" value="AWT59863.1"/>
    <property type="molecule type" value="Genomic_DNA"/>
</dbReference>
<dbReference type="KEGG" id="mtar:DF168_01060"/>
<evidence type="ECO:0000259" key="1">
    <source>
        <dbReference type="Pfam" id="PF03886"/>
    </source>
</evidence>
<dbReference type="Proteomes" id="UP000247465">
    <property type="component" value="Chromosome"/>
</dbReference>
<evidence type="ECO:0000313" key="2">
    <source>
        <dbReference type="EMBL" id="AWT59863.1"/>
    </source>
</evidence>
<organism evidence="2 3">
    <name type="scientific">Candidatus Moanibacter tarae</name>
    <dbReference type="NCBI Taxonomy" id="2200854"/>
    <lineage>
        <taxon>Bacteria</taxon>
        <taxon>Pseudomonadati</taxon>
        <taxon>Verrucomicrobiota</taxon>
        <taxon>Opitutia</taxon>
        <taxon>Puniceicoccales</taxon>
        <taxon>Puniceicoccales incertae sedis</taxon>
        <taxon>Candidatus Moanibacter</taxon>
    </lineage>
</organism>